<evidence type="ECO:0000259" key="8">
    <source>
        <dbReference type="Pfam" id="PF00892"/>
    </source>
</evidence>
<feature type="transmembrane region" description="Helical" evidence="7">
    <location>
        <begin position="208"/>
        <end position="227"/>
    </location>
</feature>
<dbReference type="InterPro" id="IPR037185">
    <property type="entry name" value="EmrE-like"/>
</dbReference>
<organism evidence="9 10">
    <name type="scientific">Alkalicoccus saliphilus</name>
    <dbReference type="NCBI Taxonomy" id="200989"/>
    <lineage>
        <taxon>Bacteria</taxon>
        <taxon>Bacillati</taxon>
        <taxon>Bacillota</taxon>
        <taxon>Bacilli</taxon>
        <taxon>Bacillales</taxon>
        <taxon>Bacillaceae</taxon>
        <taxon>Alkalicoccus</taxon>
    </lineage>
</organism>
<gene>
    <name evidence="9" type="ORF">C6Y45_02260</name>
</gene>
<proteinExistence type="inferred from homology"/>
<evidence type="ECO:0000313" key="10">
    <source>
        <dbReference type="Proteomes" id="UP000240509"/>
    </source>
</evidence>
<comment type="caution">
    <text evidence="9">The sequence shown here is derived from an EMBL/GenBank/DDBJ whole genome shotgun (WGS) entry which is preliminary data.</text>
</comment>
<dbReference type="PANTHER" id="PTHR32322:SF18">
    <property type="entry name" value="S-ADENOSYLMETHIONINE_S-ADENOSYLHOMOCYSTEINE TRANSPORTER"/>
    <property type="match status" value="1"/>
</dbReference>
<dbReference type="EMBL" id="PZJJ01000002">
    <property type="protein sequence ID" value="PTL40224.1"/>
    <property type="molecule type" value="Genomic_DNA"/>
</dbReference>
<feature type="transmembrane region" description="Helical" evidence="7">
    <location>
        <begin position="27"/>
        <end position="47"/>
    </location>
</feature>
<evidence type="ECO:0000256" key="6">
    <source>
        <dbReference type="ARBA" id="ARBA00023136"/>
    </source>
</evidence>
<dbReference type="AlphaFoldDB" id="A0A2T4UA00"/>
<feature type="transmembrane region" description="Helical" evidence="7">
    <location>
        <begin position="113"/>
        <end position="130"/>
    </location>
</feature>
<dbReference type="SUPFAM" id="SSF103481">
    <property type="entry name" value="Multidrug resistance efflux transporter EmrE"/>
    <property type="match status" value="2"/>
</dbReference>
<evidence type="ECO:0000256" key="2">
    <source>
        <dbReference type="ARBA" id="ARBA00007362"/>
    </source>
</evidence>
<dbReference type="PANTHER" id="PTHR32322">
    <property type="entry name" value="INNER MEMBRANE TRANSPORTER"/>
    <property type="match status" value="1"/>
</dbReference>
<evidence type="ECO:0000256" key="1">
    <source>
        <dbReference type="ARBA" id="ARBA00004651"/>
    </source>
</evidence>
<keyword evidence="6 7" id="KW-0472">Membrane</keyword>
<evidence type="ECO:0000256" key="3">
    <source>
        <dbReference type="ARBA" id="ARBA00022475"/>
    </source>
</evidence>
<evidence type="ECO:0000256" key="7">
    <source>
        <dbReference type="SAM" id="Phobius"/>
    </source>
</evidence>
<feature type="transmembrane region" description="Helical" evidence="7">
    <location>
        <begin position="174"/>
        <end position="196"/>
    </location>
</feature>
<dbReference type="Pfam" id="PF00892">
    <property type="entry name" value="EamA"/>
    <property type="match status" value="2"/>
</dbReference>
<dbReference type="InterPro" id="IPR050638">
    <property type="entry name" value="AA-Vitamin_Transporters"/>
</dbReference>
<feature type="transmembrane region" description="Helical" evidence="7">
    <location>
        <begin position="59"/>
        <end position="79"/>
    </location>
</feature>
<dbReference type="OrthoDB" id="9805239at2"/>
<protein>
    <submittedName>
        <fullName evidence="9">EamA/RhaT family transporter</fullName>
    </submittedName>
</protein>
<comment type="subcellular location">
    <subcellularLocation>
        <location evidence="1">Cell membrane</location>
        <topology evidence="1">Multi-pass membrane protein</topology>
    </subcellularLocation>
</comment>
<keyword evidence="5 7" id="KW-1133">Transmembrane helix</keyword>
<sequence length="290" mass="31942">MLLVVMFYAGNILTGKAINDLPPFTIAFFRLLLAFLILLPLAWGSFWKARTLFWEWRRPFFWMTLSGVTFFNTFIYGSLQFTSASNVAILETLIPVVTIILAASILKEKLSKIQWGGVVLSFLGAVWVVVDGRILDLGSIDWNPGDAIMIGAIACWSVYSLLVKSYMHLFPPLAAIFVMNAVSIIILLPFVAGEWFLLGMPPLLTEEAVTGIIYLGIFPSVVALLLFNRAVHLLGASMSSIFLNLLPVFTMAGAALWLGEAITIHQVTGALLVMAGVWITTQLRPSSKEI</sequence>
<comment type="similarity">
    <text evidence="2">Belongs to the EamA transporter family.</text>
</comment>
<evidence type="ECO:0000313" key="9">
    <source>
        <dbReference type="EMBL" id="PTL40224.1"/>
    </source>
</evidence>
<evidence type="ECO:0000256" key="4">
    <source>
        <dbReference type="ARBA" id="ARBA00022692"/>
    </source>
</evidence>
<accession>A0A2T4UA00</accession>
<feature type="transmembrane region" description="Helical" evidence="7">
    <location>
        <begin position="264"/>
        <end position="281"/>
    </location>
</feature>
<feature type="transmembrane region" description="Helical" evidence="7">
    <location>
        <begin position="239"/>
        <end position="258"/>
    </location>
</feature>
<feature type="transmembrane region" description="Helical" evidence="7">
    <location>
        <begin position="142"/>
        <end position="162"/>
    </location>
</feature>
<dbReference type="Proteomes" id="UP000240509">
    <property type="component" value="Unassembled WGS sequence"/>
</dbReference>
<keyword evidence="10" id="KW-1185">Reference proteome</keyword>
<feature type="domain" description="EamA" evidence="8">
    <location>
        <begin position="1"/>
        <end position="129"/>
    </location>
</feature>
<dbReference type="InterPro" id="IPR000620">
    <property type="entry name" value="EamA_dom"/>
</dbReference>
<keyword evidence="3" id="KW-1003">Cell membrane</keyword>
<feature type="transmembrane region" description="Helical" evidence="7">
    <location>
        <begin position="85"/>
        <end position="106"/>
    </location>
</feature>
<feature type="domain" description="EamA" evidence="8">
    <location>
        <begin position="144"/>
        <end position="281"/>
    </location>
</feature>
<keyword evidence="4 7" id="KW-0812">Transmembrane</keyword>
<evidence type="ECO:0000256" key="5">
    <source>
        <dbReference type="ARBA" id="ARBA00022989"/>
    </source>
</evidence>
<name>A0A2T4UA00_9BACI</name>
<reference evidence="9 10" key="1">
    <citation type="submission" date="2018-03" db="EMBL/GenBank/DDBJ databases">
        <title>Alkalicoccus saliphilus sp. nov., isolated from a mineral pool.</title>
        <authorList>
            <person name="Zhao B."/>
        </authorList>
    </citation>
    <scope>NUCLEOTIDE SEQUENCE [LARGE SCALE GENOMIC DNA]</scope>
    <source>
        <strain evidence="9 10">6AG</strain>
    </source>
</reference>
<dbReference type="GO" id="GO:0005886">
    <property type="term" value="C:plasma membrane"/>
    <property type="evidence" value="ECO:0007669"/>
    <property type="project" value="UniProtKB-SubCell"/>
</dbReference>